<feature type="transmembrane region" description="Helical" evidence="6">
    <location>
        <begin position="427"/>
        <end position="445"/>
    </location>
</feature>
<dbReference type="OrthoDB" id="262547at2759"/>
<evidence type="ECO:0000256" key="5">
    <source>
        <dbReference type="SAM" id="MobiDB-lite"/>
    </source>
</evidence>
<keyword evidence="3 6" id="KW-1133">Transmembrane helix</keyword>
<evidence type="ECO:0000256" key="2">
    <source>
        <dbReference type="ARBA" id="ARBA00022692"/>
    </source>
</evidence>
<protein>
    <submittedName>
        <fullName evidence="7">ZIP zinc transporter-domain-containing protein</fullName>
    </submittedName>
</protein>
<dbReference type="GO" id="GO:0016020">
    <property type="term" value="C:membrane"/>
    <property type="evidence" value="ECO:0007669"/>
    <property type="project" value="UniProtKB-SubCell"/>
</dbReference>
<keyword evidence="2 6" id="KW-0812">Transmembrane</keyword>
<feature type="compositionally biased region" description="Low complexity" evidence="5">
    <location>
        <begin position="249"/>
        <end position="280"/>
    </location>
</feature>
<feature type="transmembrane region" description="Helical" evidence="6">
    <location>
        <begin position="393"/>
        <end position="415"/>
    </location>
</feature>
<evidence type="ECO:0000256" key="4">
    <source>
        <dbReference type="ARBA" id="ARBA00023136"/>
    </source>
</evidence>
<sequence>MMISTVGKGNTEGWLMVFISSTACIVGASIVFIDKVWSRQQGSILSSRAFLASSMALASGVLLVSSLAVLLPESQTRLKSTPEAYGYFLTGALLTLCLARIIHWCTPNAIHACGSDSPTKHGHHHHHDHHQQQHDRSSSVLVSPSPTTIHNSHQERSPSTDQAPHTHKQKQQRIGHQKAHPVDEEQRKLITSETPSTMDYGSTVLPNAHFRFHDHSQQHRSLHDLEEQAQHLDNTHKHHHHCHGRDSSRNNNDNHNNNSSSSSSSGSSSSSCHDNSDSGSEPNENVNLEQDKQHFWSIGIQTAIAISFHKLPEGLIMFISSQASSSLGISVAAAMSIHNLTEGFMMALPIYYATGSRMKAFLYASLMGGLSQPLGALIGLYAFRSVTKDQEDILFGVTFGIISGMMSFITIQSMLPQAIKVDIHHNYVVLFFFLGVLLVGLTSLLEAI</sequence>
<dbReference type="Pfam" id="PF02535">
    <property type="entry name" value="Zip"/>
    <property type="match status" value="2"/>
</dbReference>
<proteinExistence type="predicted"/>
<evidence type="ECO:0000256" key="6">
    <source>
        <dbReference type="SAM" id="Phobius"/>
    </source>
</evidence>
<organism evidence="7 8">
    <name type="scientific">Absidia repens</name>
    <dbReference type="NCBI Taxonomy" id="90262"/>
    <lineage>
        <taxon>Eukaryota</taxon>
        <taxon>Fungi</taxon>
        <taxon>Fungi incertae sedis</taxon>
        <taxon>Mucoromycota</taxon>
        <taxon>Mucoromycotina</taxon>
        <taxon>Mucoromycetes</taxon>
        <taxon>Mucorales</taxon>
        <taxon>Cunninghamellaceae</taxon>
        <taxon>Absidia</taxon>
    </lineage>
</organism>
<feature type="compositionally biased region" description="Low complexity" evidence="5">
    <location>
        <begin position="138"/>
        <end position="148"/>
    </location>
</feature>
<feature type="transmembrane region" description="Helical" evidence="6">
    <location>
        <begin position="360"/>
        <end position="381"/>
    </location>
</feature>
<dbReference type="EMBL" id="MCGE01000012">
    <property type="protein sequence ID" value="ORZ15629.1"/>
    <property type="molecule type" value="Genomic_DNA"/>
</dbReference>
<feature type="region of interest" description="Disordered" evidence="5">
    <location>
        <begin position="234"/>
        <end position="285"/>
    </location>
</feature>
<feature type="transmembrane region" description="Helical" evidence="6">
    <location>
        <begin position="49"/>
        <end position="72"/>
    </location>
</feature>
<feature type="transmembrane region" description="Helical" evidence="6">
    <location>
        <begin position="14"/>
        <end position="37"/>
    </location>
</feature>
<dbReference type="STRING" id="90262.A0A1X2IFL9"/>
<comment type="caution">
    <text evidence="7">The sequence shown here is derived from an EMBL/GenBank/DDBJ whole genome shotgun (WGS) entry which is preliminary data.</text>
</comment>
<comment type="subcellular location">
    <subcellularLocation>
        <location evidence="1">Membrane</location>
        <topology evidence="1">Multi-pass membrane protein</topology>
    </subcellularLocation>
</comment>
<feature type="compositionally biased region" description="Basic residues" evidence="5">
    <location>
        <begin position="165"/>
        <end position="179"/>
    </location>
</feature>
<dbReference type="Proteomes" id="UP000193560">
    <property type="component" value="Unassembled WGS sequence"/>
</dbReference>
<dbReference type="PANTHER" id="PTHR11040">
    <property type="entry name" value="ZINC/IRON TRANSPORTER"/>
    <property type="match status" value="1"/>
</dbReference>
<dbReference type="GO" id="GO:0005385">
    <property type="term" value="F:zinc ion transmembrane transporter activity"/>
    <property type="evidence" value="ECO:0007669"/>
    <property type="project" value="TreeGrafter"/>
</dbReference>
<evidence type="ECO:0000313" key="7">
    <source>
        <dbReference type="EMBL" id="ORZ15629.1"/>
    </source>
</evidence>
<feature type="compositionally biased region" description="Basic residues" evidence="5">
    <location>
        <begin position="120"/>
        <end position="129"/>
    </location>
</feature>
<keyword evidence="8" id="KW-1185">Reference proteome</keyword>
<feature type="region of interest" description="Disordered" evidence="5">
    <location>
        <begin position="116"/>
        <end position="186"/>
    </location>
</feature>
<feature type="transmembrane region" description="Helical" evidence="6">
    <location>
        <begin position="315"/>
        <end position="340"/>
    </location>
</feature>
<evidence type="ECO:0000256" key="3">
    <source>
        <dbReference type="ARBA" id="ARBA00022989"/>
    </source>
</evidence>
<accession>A0A1X2IFL9</accession>
<evidence type="ECO:0000313" key="8">
    <source>
        <dbReference type="Proteomes" id="UP000193560"/>
    </source>
</evidence>
<keyword evidence="4 6" id="KW-0472">Membrane</keyword>
<gene>
    <name evidence="7" type="ORF">BCR42DRAFT_415601</name>
</gene>
<evidence type="ECO:0000256" key="1">
    <source>
        <dbReference type="ARBA" id="ARBA00004141"/>
    </source>
</evidence>
<feature type="transmembrane region" description="Helical" evidence="6">
    <location>
        <begin position="84"/>
        <end position="102"/>
    </location>
</feature>
<reference evidence="7 8" key="1">
    <citation type="submission" date="2016-07" db="EMBL/GenBank/DDBJ databases">
        <title>Pervasive Adenine N6-methylation of Active Genes in Fungi.</title>
        <authorList>
            <consortium name="DOE Joint Genome Institute"/>
            <person name="Mondo S.J."/>
            <person name="Dannebaum R.O."/>
            <person name="Kuo R.C."/>
            <person name="Labutti K."/>
            <person name="Haridas S."/>
            <person name="Kuo A."/>
            <person name="Salamov A."/>
            <person name="Ahrendt S.R."/>
            <person name="Lipzen A."/>
            <person name="Sullivan W."/>
            <person name="Andreopoulos W.B."/>
            <person name="Clum A."/>
            <person name="Lindquist E."/>
            <person name="Daum C."/>
            <person name="Ramamoorthy G.K."/>
            <person name="Gryganskyi A."/>
            <person name="Culley D."/>
            <person name="Magnuson J.K."/>
            <person name="James T.Y."/>
            <person name="O'Malley M.A."/>
            <person name="Stajich J.E."/>
            <person name="Spatafora J.W."/>
            <person name="Visel A."/>
            <person name="Grigoriev I.V."/>
        </authorList>
    </citation>
    <scope>NUCLEOTIDE SEQUENCE [LARGE SCALE GENOMIC DNA]</scope>
    <source>
        <strain evidence="7 8">NRRL 1336</strain>
    </source>
</reference>
<name>A0A1X2IFL9_9FUNG</name>
<dbReference type="InterPro" id="IPR003689">
    <property type="entry name" value="ZIP"/>
</dbReference>
<dbReference type="AlphaFoldDB" id="A0A1X2IFL9"/>
<dbReference type="PANTHER" id="PTHR11040:SF210">
    <property type="entry name" value="ZINC-REGULATED TRANSPORTER 3"/>
    <property type="match status" value="1"/>
</dbReference>